<comment type="similarity">
    <text evidence="1">Belongs to the PGI/PMI family.</text>
</comment>
<proteinExistence type="inferred from homology"/>
<dbReference type="AlphaFoldDB" id="A0AAU8JVN8"/>
<dbReference type="Gene3D" id="3.40.50.10490">
    <property type="entry name" value="Glucose-6-phosphate isomerase like protein, domain 1"/>
    <property type="match status" value="2"/>
</dbReference>
<dbReference type="GO" id="GO:0097367">
    <property type="term" value="F:carbohydrate derivative binding"/>
    <property type="evidence" value="ECO:0007669"/>
    <property type="project" value="InterPro"/>
</dbReference>
<evidence type="ECO:0000313" key="4">
    <source>
        <dbReference type="EMBL" id="XCM79878.1"/>
    </source>
</evidence>
<dbReference type="GO" id="GO:0005975">
    <property type="term" value="P:carbohydrate metabolic process"/>
    <property type="evidence" value="ECO:0007669"/>
    <property type="project" value="InterPro"/>
</dbReference>
<dbReference type="GO" id="GO:0004476">
    <property type="term" value="F:mannose-6-phosphate isomerase activity"/>
    <property type="evidence" value="ECO:0007669"/>
    <property type="project" value="InterPro"/>
</dbReference>
<dbReference type="KEGG" id="kcm:ABWK59_13620"/>
<sequence length="389" mass="40067">MFDDVMLDDPAALQRADRQHALLALAGAGARVRIALRLAESAGLGSLRPEGRPRTVLVAGHGSALTAAGVLAALAVPSCQVVSLGPSGGRPAAPYLTDGLSWQLPGWIGPLDLVVLSTASGREGGMINLAEQAYARGCAIAVVSPEGSPLAEAALQVRALALPFAPNGVEEEDGEVAEPDLPAEDPGALWAHLTPMLALADRVGALILPDGSLAAAADRLDEVAVRCRPDAQAYTNPAKGLAVQLAGTVPLVWAEGPLAGAVADRFAAVLADQAGRPASTGLLPHALTAHRGMFTGRLGAGGDVDDFFRDRVEEPETLQLQVVLVRHTPGVEELADPAFPVARARRLAEAHEVRLTEYTSSLEDPLQAAAELVGLTDFAAVYLGLAGQG</sequence>
<evidence type="ECO:0000256" key="2">
    <source>
        <dbReference type="ARBA" id="ARBA00023235"/>
    </source>
</evidence>
<evidence type="ECO:0000256" key="1">
    <source>
        <dbReference type="ARBA" id="ARBA00010523"/>
    </source>
</evidence>
<dbReference type="SUPFAM" id="SSF53697">
    <property type="entry name" value="SIS domain"/>
    <property type="match status" value="1"/>
</dbReference>
<dbReference type="EMBL" id="CP159872">
    <property type="protein sequence ID" value="XCM79878.1"/>
    <property type="molecule type" value="Genomic_DNA"/>
</dbReference>
<dbReference type="InterPro" id="IPR019490">
    <property type="entry name" value="Glu6P/Mann6P_isomerase_C"/>
</dbReference>
<dbReference type="Pfam" id="PF10432">
    <property type="entry name" value="bact-PGI_C"/>
    <property type="match status" value="1"/>
</dbReference>
<name>A0AAU8JVN8_9ACTN</name>
<dbReference type="GO" id="GO:1901135">
    <property type="term" value="P:carbohydrate derivative metabolic process"/>
    <property type="evidence" value="ECO:0007669"/>
    <property type="project" value="InterPro"/>
</dbReference>
<accession>A0AAU8JVN8</accession>
<organism evidence="4">
    <name type="scientific">Kitasatospora camelliae</name>
    <dbReference type="NCBI Taxonomy" id="3156397"/>
    <lineage>
        <taxon>Bacteria</taxon>
        <taxon>Bacillati</taxon>
        <taxon>Actinomycetota</taxon>
        <taxon>Actinomycetes</taxon>
        <taxon>Kitasatosporales</taxon>
        <taxon>Streptomycetaceae</taxon>
        <taxon>Kitasatospora</taxon>
    </lineage>
</organism>
<protein>
    <submittedName>
        <fullName evidence="4">SIS domain-containing protein</fullName>
    </submittedName>
</protein>
<keyword evidence="2" id="KW-0413">Isomerase</keyword>
<dbReference type="InterPro" id="IPR046348">
    <property type="entry name" value="SIS_dom_sf"/>
</dbReference>
<dbReference type="GO" id="GO:0004347">
    <property type="term" value="F:glucose-6-phosphate isomerase activity"/>
    <property type="evidence" value="ECO:0007669"/>
    <property type="project" value="InterPro"/>
</dbReference>
<dbReference type="RefSeq" id="WP_354640840.1">
    <property type="nucleotide sequence ID" value="NZ_CP159872.1"/>
</dbReference>
<feature type="domain" description="Bifunctional glucose-6-phosphate/mannose-6-phosphate isomerase C-terminal" evidence="3">
    <location>
        <begin position="236"/>
        <end position="385"/>
    </location>
</feature>
<gene>
    <name evidence="4" type="ORF">ABWK59_13620</name>
</gene>
<evidence type="ECO:0000259" key="3">
    <source>
        <dbReference type="Pfam" id="PF10432"/>
    </source>
</evidence>
<reference evidence="4" key="1">
    <citation type="submission" date="2024-06" db="EMBL/GenBank/DDBJ databases">
        <title>The genome sequences of Kitasatospora sp. strain HUAS MG31.</title>
        <authorList>
            <person name="Mo P."/>
        </authorList>
    </citation>
    <scope>NUCLEOTIDE SEQUENCE</scope>
    <source>
        <strain evidence="4">HUAS MG31</strain>
    </source>
</reference>